<feature type="domain" description="Nitroreductase" evidence="6">
    <location>
        <begin position="8"/>
        <end position="153"/>
    </location>
</feature>
<evidence type="ECO:0000256" key="5">
    <source>
        <dbReference type="ARBA" id="ARBA00023002"/>
    </source>
</evidence>
<evidence type="ECO:0000256" key="2">
    <source>
        <dbReference type="ARBA" id="ARBA00007118"/>
    </source>
</evidence>
<dbReference type="Proteomes" id="UP000266262">
    <property type="component" value="Unassembled WGS sequence"/>
</dbReference>
<dbReference type="InterPro" id="IPR000415">
    <property type="entry name" value="Nitroreductase-like"/>
</dbReference>
<reference evidence="9" key="1">
    <citation type="submission" date="2016-08" db="EMBL/GenBank/DDBJ databases">
        <authorList>
            <person name="Holder M.E."/>
            <person name="Ajami N.J."/>
            <person name="Petrosino J.F."/>
        </authorList>
    </citation>
    <scope>NUCLEOTIDE SEQUENCE [LARGE SCALE GENOMIC DNA]</scope>
    <source>
        <strain evidence="9">F0677</strain>
    </source>
</reference>
<protein>
    <recommendedName>
        <fullName evidence="6">Nitroreductase domain-containing protein</fullName>
    </recommendedName>
</protein>
<dbReference type="OrthoDB" id="9783470at2"/>
<reference evidence="8 10" key="3">
    <citation type="submission" date="2018-08" db="EMBL/GenBank/DDBJ databases">
        <title>Draft genome sequence of Dialister pneumosintes KCOM 1685.</title>
        <authorList>
            <person name="Kook J.-K."/>
            <person name="Park S.-N."/>
            <person name="Lim Y.K."/>
        </authorList>
    </citation>
    <scope>NUCLEOTIDE SEQUENCE [LARGE SCALE GENOMIC DNA]</scope>
    <source>
        <strain evidence="8 10">KCOM 1685</strain>
    </source>
</reference>
<evidence type="ECO:0000256" key="4">
    <source>
        <dbReference type="ARBA" id="ARBA00022643"/>
    </source>
</evidence>
<organism evidence="7 9">
    <name type="scientific">Dialister pneumosintes</name>
    <dbReference type="NCBI Taxonomy" id="39950"/>
    <lineage>
        <taxon>Bacteria</taxon>
        <taxon>Bacillati</taxon>
        <taxon>Bacillota</taxon>
        <taxon>Negativicutes</taxon>
        <taxon>Veillonellales</taxon>
        <taxon>Veillonellaceae</taxon>
        <taxon>Dialister</taxon>
    </lineage>
</organism>
<dbReference type="PANTHER" id="PTHR43673">
    <property type="entry name" value="NAD(P)H NITROREDUCTASE YDGI-RELATED"/>
    <property type="match status" value="1"/>
</dbReference>
<dbReference type="Proteomes" id="UP000094757">
    <property type="component" value="Chromosome"/>
</dbReference>
<dbReference type="Pfam" id="PF00881">
    <property type="entry name" value="Nitroreductase"/>
    <property type="match status" value="1"/>
</dbReference>
<comment type="cofactor">
    <cofactor evidence="1">
        <name>FMN</name>
        <dbReference type="ChEBI" id="CHEBI:58210"/>
    </cofactor>
</comment>
<evidence type="ECO:0000256" key="3">
    <source>
        <dbReference type="ARBA" id="ARBA00022630"/>
    </source>
</evidence>
<accession>A0A1B3WCZ5</accession>
<dbReference type="CDD" id="cd02062">
    <property type="entry name" value="Nitro_FMN_reductase"/>
    <property type="match status" value="1"/>
</dbReference>
<evidence type="ECO:0000259" key="6">
    <source>
        <dbReference type="Pfam" id="PF00881"/>
    </source>
</evidence>
<dbReference type="EMBL" id="QWKU01000001">
    <property type="protein sequence ID" value="RID94214.1"/>
    <property type="molecule type" value="Genomic_DNA"/>
</dbReference>
<comment type="similarity">
    <text evidence="2">Belongs to the nitroreductase family.</text>
</comment>
<evidence type="ECO:0000313" key="7">
    <source>
        <dbReference type="EMBL" id="AOH38830.1"/>
    </source>
</evidence>
<evidence type="ECO:0000313" key="9">
    <source>
        <dbReference type="Proteomes" id="UP000094757"/>
    </source>
</evidence>
<keyword evidence="3" id="KW-0285">Flavoprotein</keyword>
<dbReference type="EMBL" id="CP017037">
    <property type="protein sequence ID" value="AOH38830.1"/>
    <property type="molecule type" value="Genomic_DNA"/>
</dbReference>
<proteinExistence type="inferred from homology"/>
<dbReference type="InterPro" id="IPR029479">
    <property type="entry name" value="Nitroreductase"/>
</dbReference>
<gene>
    <name evidence="7" type="ORF">BCB69_01845</name>
    <name evidence="8" type="ORF">DX915_01350</name>
</gene>
<keyword evidence="10" id="KW-1185">Reference proteome</keyword>
<dbReference type="RefSeq" id="WP_022513039.1">
    <property type="nucleotide sequence ID" value="NZ_CP017037.1"/>
</dbReference>
<dbReference type="PANTHER" id="PTHR43673:SF2">
    <property type="entry name" value="NITROREDUCTASE"/>
    <property type="match status" value="1"/>
</dbReference>
<dbReference type="AlphaFoldDB" id="A0A1B3WCZ5"/>
<reference evidence="7" key="2">
    <citation type="submission" date="2016-08" db="EMBL/GenBank/DDBJ databases">
        <authorList>
            <person name="Seilhamer J.J."/>
        </authorList>
    </citation>
    <scope>NUCLEOTIDE SEQUENCE [LARGE SCALE GENOMIC DNA]</scope>
    <source>
        <strain evidence="7">F0677</strain>
    </source>
</reference>
<dbReference type="SUPFAM" id="SSF55469">
    <property type="entry name" value="FMN-dependent nitroreductase-like"/>
    <property type="match status" value="1"/>
</dbReference>
<sequence>MEFEKVLAFRQSTRSFTEEKVSEKELTMIMNVASRAPIGMHNYQGYSLMTITNEAVLNAMIFSYQKLTGTDKNPLYKAPAFILLCANEHSIERLVQQDAGAIISFMNLKASELGLGSVYIFGMIHTILADDSWKKLANISSGYVPIAGLAVGHSKNPIRERPWVSYLTTSFIK</sequence>
<dbReference type="Gene3D" id="3.40.109.10">
    <property type="entry name" value="NADH Oxidase"/>
    <property type="match status" value="1"/>
</dbReference>
<dbReference type="GO" id="GO:0016491">
    <property type="term" value="F:oxidoreductase activity"/>
    <property type="evidence" value="ECO:0007669"/>
    <property type="project" value="UniProtKB-KW"/>
</dbReference>
<dbReference type="STRING" id="39950.BCB69_01845"/>
<evidence type="ECO:0000256" key="1">
    <source>
        <dbReference type="ARBA" id="ARBA00001917"/>
    </source>
</evidence>
<evidence type="ECO:0000313" key="10">
    <source>
        <dbReference type="Proteomes" id="UP000266262"/>
    </source>
</evidence>
<keyword evidence="5" id="KW-0560">Oxidoreductase</keyword>
<evidence type="ECO:0000313" key="8">
    <source>
        <dbReference type="EMBL" id="RID94214.1"/>
    </source>
</evidence>
<name>A0A1B3WCZ5_9FIRM</name>
<dbReference type="KEGG" id="dpn:BCB69_01845"/>
<keyword evidence="4" id="KW-0288">FMN</keyword>